<dbReference type="Proteomes" id="UP001236014">
    <property type="component" value="Chromosome"/>
</dbReference>
<dbReference type="InterPro" id="IPR012551">
    <property type="entry name" value="DUF1707_SHOCT-like"/>
</dbReference>
<keyword evidence="3" id="KW-1185">Reference proteome</keyword>
<dbReference type="AlphaFoldDB" id="A0A9Y2ICV4"/>
<dbReference type="KEGG" id="acab:QRX50_35730"/>
<dbReference type="RefSeq" id="WP_285967503.1">
    <property type="nucleotide sequence ID" value="NZ_CP127294.1"/>
</dbReference>
<gene>
    <name evidence="2" type="ORF">QRX50_35730</name>
</gene>
<proteinExistence type="predicted"/>
<evidence type="ECO:0000313" key="2">
    <source>
        <dbReference type="EMBL" id="WIX76755.1"/>
    </source>
</evidence>
<evidence type="ECO:0000313" key="3">
    <source>
        <dbReference type="Proteomes" id="UP001236014"/>
    </source>
</evidence>
<protein>
    <submittedName>
        <fullName evidence="2">DUF1707 domain-containing protein</fullName>
    </submittedName>
</protein>
<sequence>MTAGEPRAEHAGIRCSDAERETAATALHAAVGDGRLSLAEVEERTATIYAARFRHELDTILADLP</sequence>
<dbReference type="Pfam" id="PF08044">
    <property type="entry name" value="DUF1707"/>
    <property type="match status" value="1"/>
</dbReference>
<organism evidence="2 3">
    <name type="scientific">Amycolatopsis carbonis</name>
    <dbReference type="NCBI Taxonomy" id="715471"/>
    <lineage>
        <taxon>Bacteria</taxon>
        <taxon>Bacillati</taxon>
        <taxon>Actinomycetota</taxon>
        <taxon>Actinomycetes</taxon>
        <taxon>Pseudonocardiales</taxon>
        <taxon>Pseudonocardiaceae</taxon>
        <taxon>Amycolatopsis</taxon>
    </lineage>
</organism>
<name>A0A9Y2ICV4_9PSEU</name>
<dbReference type="EMBL" id="CP127294">
    <property type="protein sequence ID" value="WIX76755.1"/>
    <property type="molecule type" value="Genomic_DNA"/>
</dbReference>
<evidence type="ECO:0000259" key="1">
    <source>
        <dbReference type="Pfam" id="PF08044"/>
    </source>
</evidence>
<reference evidence="2 3" key="1">
    <citation type="submission" date="2023-06" db="EMBL/GenBank/DDBJ databases">
        <authorList>
            <person name="Oyuntsetseg B."/>
            <person name="Kim S.B."/>
        </authorList>
    </citation>
    <scope>NUCLEOTIDE SEQUENCE [LARGE SCALE GENOMIC DNA]</scope>
    <source>
        <strain evidence="2 3">2-15</strain>
    </source>
</reference>
<accession>A0A9Y2ICV4</accession>
<feature type="domain" description="DUF1707" evidence="1">
    <location>
        <begin position="13"/>
        <end position="65"/>
    </location>
</feature>